<dbReference type="HOGENOM" id="CLU_874496_0_0_1"/>
<evidence type="ECO:0000256" key="1">
    <source>
        <dbReference type="SAM" id="MobiDB-lite"/>
    </source>
</evidence>
<reference evidence="3" key="1">
    <citation type="journal article" date="2014" name="Proc. Natl. Acad. Sci. U.S.A.">
        <title>Extensive sampling of basidiomycete genomes demonstrates inadequacy of the white-rot/brown-rot paradigm for wood decay fungi.</title>
        <authorList>
            <person name="Riley R."/>
            <person name="Salamov A.A."/>
            <person name="Brown D.W."/>
            <person name="Nagy L.G."/>
            <person name="Floudas D."/>
            <person name="Held B.W."/>
            <person name="Levasseur A."/>
            <person name="Lombard V."/>
            <person name="Morin E."/>
            <person name="Otillar R."/>
            <person name="Lindquist E.A."/>
            <person name="Sun H."/>
            <person name="LaButti K.M."/>
            <person name="Schmutz J."/>
            <person name="Jabbour D."/>
            <person name="Luo H."/>
            <person name="Baker S.E."/>
            <person name="Pisabarro A.G."/>
            <person name="Walton J.D."/>
            <person name="Blanchette R.A."/>
            <person name="Henrissat B."/>
            <person name="Martin F."/>
            <person name="Cullen D."/>
            <person name="Hibbett D.S."/>
            <person name="Grigoriev I.V."/>
        </authorList>
    </citation>
    <scope>NUCLEOTIDE SEQUENCE [LARGE SCALE GENOMIC DNA]</scope>
    <source>
        <strain evidence="3">CBS 339.88</strain>
    </source>
</reference>
<evidence type="ECO:0000313" key="2">
    <source>
        <dbReference type="EMBL" id="KDR81271.1"/>
    </source>
</evidence>
<dbReference type="STRING" id="685588.A0A067TDM4"/>
<organism evidence="2 3">
    <name type="scientific">Galerina marginata (strain CBS 339.88)</name>
    <dbReference type="NCBI Taxonomy" id="685588"/>
    <lineage>
        <taxon>Eukaryota</taxon>
        <taxon>Fungi</taxon>
        <taxon>Dikarya</taxon>
        <taxon>Basidiomycota</taxon>
        <taxon>Agaricomycotina</taxon>
        <taxon>Agaricomycetes</taxon>
        <taxon>Agaricomycetidae</taxon>
        <taxon>Agaricales</taxon>
        <taxon>Agaricineae</taxon>
        <taxon>Strophariaceae</taxon>
        <taxon>Galerina</taxon>
    </lineage>
</organism>
<sequence>MAHQSTIESKSISNSFINTFRYTAYNPNGAFEYVNIKRLNTYYCFYAVWVDTHNLKAYIDDPNCLVVMTDVHFLIFWFRFFTLKDLRLICKAHGMNPRSSTKAAICQMIQYHICANCARFIYVFKVLPSPRKYVEGHFIEIDPAFDSHIQSANEMASDTYVQSANETALDTHVQSANEIPVEESPEPNIGSLGGISNTATTPPGADNPENTDHLKPLDKNKKLFIIKEWEDELNTNNIRLIVCAACNGNKIDLTLLSNPCLPDRILPTSYDITAYKKALLNIKGLEYTSQHYPQMLSLRSINQLYSTACLSVGQGVIL</sequence>
<dbReference type="EMBL" id="KL142371">
    <property type="protein sequence ID" value="KDR81271.1"/>
    <property type="molecule type" value="Genomic_DNA"/>
</dbReference>
<dbReference type="Proteomes" id="UP000027222">
    <property type="component" value="Unassembled WGS sequence"/>
</dbReference>
<dbReference type="AlphaFoldDB" id="A0A067TDM4"/>
<proteinExistence type="predicted"/>
<keyword evidence="3" id="KW-1185">Reference proteome</keyword>
<evidence type="ECO:0000313" key="3">
    <source>
        <dbReference type="Proteomes" id="UP000027222"/>
    </source>
</evidence>
<protein>
    <submittedName>
        <fullName evidence="2">Uncharacterized protein</fullName>
    </submittedName>
</protein>
<gene>
    <name evidence="2" type="ORF">GALMADRAFT_208058</name>
</gene>
<name>A0A067TDM4_GALM3</name>
<accession>A0A067TDM4</accession>
<feature type="region of interest" description="Disordered" evidence="1">
    <location>
        <begin position="178"/>
        <end position="213"/>
    </location>
</feature>